<dbReference type="RefSeq" id="XP_056082893.1">
    <property type="nucleotide sequence ID" value="XM_056223287.1"/>
</dbReference>
<evidence type="ECO:0008006" key="3">
    <source>
        <dbReference type="Google" id="ProtNLM"/>
    </source>
</evidence>
<dbReference type="AlphaFoldDB" id="A0AA35IZG8"/>
<proteinExistence type="predicted"/>
<dbReference type="Proteomes" id="UP001161438">
    <property type="component" value="Chromosome 9"/>
</dbReference>
<organism evidence="1 2">
    <name type="scientific">Saccharomyces mikatae IFO 1815</name>
    <dbReference type="NCBI Taxonomy" id="226126"/>
    <lineage>
        <taxon>Eukaryota</taxon>
        <taxon>Fungi</taxon>
        <taxon>Dikarya</taxon>
        <taxon>Ascomycota</taxon>
        <taxon>Saccharomycotina</taxon>
        <taxon>Saccharomycetes</taxon>
        <taxon>Saccharomycetales</taxon>
        <taxon>Saccharomycetaceae</taxon>
        <taxon>Saccharomyces</taxon>
    </lineage>
</organism>
<protein>
    <recommendedName>
        <fullName evidence="3">YIR024C-like protein</fullName>
    </recommendedName>
</protein>
<evidence type="ECO:0000313" key="1">
    <source>
        <dbReference type="EMBL" id="CAI4039779.1"/>
    </source>
</evidence>
<dbReference type="EMBL" id="OX365765">
    <property type="protein sequence ID" value="CAI4039779.1"/>
    <property type="molecule type" value="Genomic_DNA"/>
</dbReference>
<reference evidence="1" key="1">
    <citation type="submission" date="2022-10" db="EMBL/GenBank/DDBJ databases">
        <authorList>
            <person name="Byrne P K."/>
        </authorList>
    </citation>
    <scope>NUCLEOTIDE SEQUENCE</scope>
    <source>
        <strain evidence="1">IFO1815</strain>
    </source>
</reference>
<evidence type="ECO:0000313" key="2">
    <source>
        <dbReference type="Proteomes" id="UP001161438"/>
    </source>
</evidence>
<name>A0AA35IZG8_SACMI</name>
<accession>A0AA35IZG8</accession>
<keyword evidence="2" id="KW-1185">Reference proteome</keyword>
<sequence>MLLARSILKNRPVRNLCPTKITARTATSTSAGVRAKSRYDKTMVKPLLLVMIFGSILNAVTVEKRKTHDMERKYHLKIDKLKELIQRVHDNNGKMDFNVDDELKLVNLCLGIINKNETTVKADKSDIVVPKEETLEEIWQSIIDEAKREVVESTSNDDAKNKEGIVTDLNLLKDLEKSKKEDEKVYLNGDIHMMMNRPGDLNEIAKENAKMPKFL</sequence>
<gene>
    <name evidence="1" type="primary">SMKI09G1910</name>
    <name evidence="1" type="ORF">SMKI_09G1910</name>
</gene>
<dbReference type="GeneID" id="80918990"/>